<dbReference type="PANTHER" id="PTHR22576">
    <property type="entry name" value="MUCOSA ASSOCIATED LYMPHOID TISSUE LYMPHOMA TRANSLOCATION PROTEIN 1/PARACASPASE"/>
    <property type="match status" value="1"/>
</dbReference>
<organism evidence="3 4">
    <name type="scientific">Microvirga terrae</name>
    <dbReference type="NCBI Taxonomy" id="2740529"/>
    <lineage>
        <taxon>Bacteria</taxon>
        <taxon>Pseudomonadati</taxon>
        <taxon>Pseudomonadota</taxon>
        <taxon>Alphaproteobacteria</taxon>
        <taxon>Hyphomicrobiales</taxon>
        <taxon>Methylobacteriaceae</taxon>
        <taxon>Microvirga</taxon>
    </lineage>
</organism>
<evidence type="ECO:0000256" key="1">
    <source>
        <dbReference type="SAM" id="MobiDB-lite"/>
    </source>
</evidence>
<feature type="region of interest" description="Disordered" evidence="1">
    <location>
        <begin position="361"/>
        <end position="382"/>
    </location>
</feature>
<dbReference type="Proteomes" id="UP001017257">
    <property type="component" value="Chromosome"/>
</dbReference>
<proteinExistence type="predicted"/>
<keyword evidence="4" id="KW-1185">Reference proteome</keyword>
<gene>
    <name evidence="3" type="ORF">HPT29_020480</name>
</gene>
<name>A0ABY5RSR6_9HYPH</name>
<feature type="domain" description="Caspase family p20" evidence="2">
    <location>
        <begin position="15"/>
        <end position="149"/>
    </location>
</feature>
<feature type="region of interest" description="Disordered" evidence="1">
    <location>
        <begin position="157"/>
        <end position="188"/>
    </location>
</feature>
<accession>A0ABY5RSR6</accession>
<dbReference type="PROSITE" id="PS50208">
    <property type="entry name" value="CASPASE_P20"/>
    <property type="match status" value="1"/>
</dbReference>
<dbReference type="InterPro" id="IPR011600">
    <property type="entry name" value="Pept_C14_caspase"/>
</dbReference>
<dbReference type="SUPFAM" id="SSF52129">
    <property type="entry name" value="Caspase-like"/>
    <property type="match status" value="1"/>
</dbReference>
<reference evidence="3" key="1">
    <citation type="submission" date="2022-08" db="EMBL/GenBank/DDBJ databases">
        <title>Microvirga terrae sp. nov., isolated from soil.</title>
        <authorList>
            <person name="Kim K.H."/>
            <person name="Seo Y.L."/>
            <person name="Kim J.M."/>
            <person name="Lee J.K."/>
            <person name="Han D.M."/>
            <person name="Jeon C.O."/>
        </authorList>
    </citation>
    <scope>NUCLEOTIDE SEQUENCE</scope>
    <source>
        <strain evidence="3">R24</strain>
    </source>
</reference>
<dbReference type="RefSeq" id="WP_173947212.1">
    <property type="nucleotide sequence ID" value="NZ_CP102845.1"/>
</dbReference>
<feature type="compositionally biased region" description="Pro residues" evidence="1">
    <location>
        <begin position="159"/>
        <end position="188"/>
    </location>
</feature>
<dbReference type="PANTHER" id="PTHR22576:SF37">
    <property type="entry name" value="MUCOSA-ASSOCIATED LYMPHOID TISSUE LYMPHOMA TRANSLOCATION PROTEIN 1"/>
    <property type="match status" value="1"/>
</dbReference>
<sequence length="593" mass="65379">MRATDPSSFEHTLYSQSHALLIGQFDYENWKDLPAVRQEVLELRDALEKHRFKVEVHFNLKAEQFVDVVEHFMRKHATVPESRILVYVSGHGWRRNISPRPAGYIVPIDAPPENGDRQALTASGIAMPLFAAWARAPDPRHMLFVFDACFSGTFFGQPDPQPAPAPRPPRPGMAPTPAPITPLYSPPPEARGPEVDDYIFQPVPRGLGRQFITAGSHLELAPADSVFSRLFIDILSGRRPAGDNFDHWLTGAEIGHYLRLNTRREYKGKENPTTPMYGPLRDEIFEGGDFVFVRPDVSATPLVREEPDEFEQAIAKRERERSSEKFAADAADAIAAAQVARLESQTQLAEAAAALQKAASAAQDVRSIPASPINDARRQQREREARQYSAQAAEARTQADAAQQRVQTTLARAEGLKNAALSSAAAEVSRSQSVPNVPAPSAEALAASERKVVEDLAATIDQATTRVAAVAPVLNEQRLSSAEEAKFQSLINTLSSDNTPVRRQAREELAQELNKLPASKRDTTIVRLSQDLARKSYRYQIGLAVALTKQPQAPSAPESDLIREELNRAAQSSRDRTLSLRLSEALAKLRPSP</sequence>
<dbReference type="Gene3D" id="3.40.50.1460">
    <property type="match status" value="1"/>
</dbReference>
<dbReference type="InterPro" id="IPR029030">
    <property type="entry name" value="Caspase-like_dom_sf"/>
</dbReference>
<dbReference type="InterPro" id="IPR052039">
    <property type="entry name" value="Caspase-related_regulators"/>
</dbReference>
<evidence type="ECO:0000313" key="3">
    <source>
        <dbReference type="EMBL" id="UVF18832.1"/>
    </source>
</evidence>
<dbReference type="InterPro" id="IPR001309">
    <property type="entry name" value="Pept_C14_p20"/>
</dbReference>
<dbReference type="Pfam" id="PF00656">
    <property type="entry name" value="Peptidase_C14"/>
    <property type="match status" value="1"/>
</dbReference>
<dbReference type="EMBL" id="CP102845">
    <property type="protein sequence ID" value="UVF18832.1"/>
    <property type="molecule type" value="Genomic_DNA"/>
</dbReference>
<evidence type="ECO:0000313" key="4">
    <source>
        <dbReference type="Proteomes" id="UP001017257"/>
    </source>
</evidence>
<evidence type="ECO:0000259" key="2">
    <source>
        <dbReference type="PROSITE" id="PS50208"/>
    </source>
</evidence>
<protein>
    <submittedName>
        <fullName evidence="3">Caspase family protein</fullName>
    </submittedName>
</protein>